<name>A0A7J8TQ99_9ROSI</name>
<evidence type="ECO:0000313" key="1">
    <source>
        <dbReference type="EMBL" id="MBA0640301.1"/>
    </source>
</evidence>
<keyword evidence="2" id="KW-1185">Reference proteome</keyword>
<evidence type="ECO:0000313" key="2">
    <source>
        <dbReference type="Proteomes" id="UP000593573"/>
    </source>
</evidence>
<dbReference type="Proteomes" id="UP000593573">
    <property type="component" value="Unassembled WGS sequence"/>
</dbReference>
<dbReference type="AlphaFoldDB" id="A0A7J8TQ99"/>
<dbReference type="EMBL" id="JABFAB010000001">
    <property type="protein sequence ID" value="MBA0640301.1"/>
    <property type="molecule type" value="Genomic_DNA"/>
</dbReference>
<accession>A0A7J8TQ99</accession>
<reference evidence="1 2" key="1">
    <citation type="journal article" date="2019" name="Genome Biol. Evol.">
        <title>Insights into the evolution of the New World diploid cottons (Gossypium, subgenus Houzingenia) based on genome sequencing.</title>
        <authorList>
            <person name="Grover C.E."/>
            <person name="Arick M.A. 2nd"/>
            <person name="Thrash A."/>
            <person name="Conover J.L."/>
            <person name="Sanders W.S."/>
            <person name="Peterson D.G."/>
            <person name="Frelichowski J.E."/>
            <person name="Scheffler J.A."/>
            <person name="Scheffler B.E."/>
            <person name="Wendel J.F."/>
        </authorList>
    </citation>
    <scope>NUCLEOTIDE SEQUENCE [LARGE SCALE GENOMIC DNA]</scope>
    <source>
        <strain evidence="1">57</strain>
        <tissue evidence="1">Leaf</tissue>
    </source>
</reference>
<comment type="caution">
    <text evidence="1">The sequence shown here is derived from an EMBL/GenBank/DDBJ whole genome shotgun (WGS) entry which is preliminary data.</text>
</comment>
<organism evidence="1 2">
    <name type="scientific">Gossypium klotzschianum</name>
    <dbReference type="NCBI Taxonomy" id="34286"/>
    <lineage>
        <taxon>Eukaryota</taxon>
        <taxon>Viridiplantae</taxon>
        <taxon>Streptophyta</taxon>
        <taxon>Embryophyta</taxon>
        <taxon>Tracheophyta</taxon>
        <taxon>Spermatophyta</taxon>
        <taxon>Magnoliopsida</taxon>
        <taxon>eudicotyledons</taxon>
        <taxon>Gunneridae</taxon>
        <taxon>Pentapetalae</taxon>
        <taxon>rosids</taxon>
        <taxon>malvids</taxon>
        <taxon>Malvales</taxon>
        <taxon>Malvaceae</taxon>
        <taxon>Malvoideae</taxon>
        <taxon>Gossypium</taxon>
    </lineage>
</organism>
<feature type="non-terminal residue" evidence="1">
    <location>
        <position position="1"/>
    </location>
</feature>
<sequence>IATIFNLTATAIFTLIAGIERVVRLFEEDPKLKMFGRNGEEEAQRQML</sequence>
<protein>
    <submittedName>
        <fullName evidence="1">Uncharacterized protein</fullName>
    </submittedName>
</protein>
<proteinExistence type="predicted"/>
<gene>
    <name evidence="1" type="ORF">Goklo_023254</name>
</gene>